<comment type="caution">
    <text evidence="2">The sequence shown here is derived from an EMBL/GenBank/DDBJ whole genome shotgun (WGS) entry which is preliminary data.</text>
</comment>
<dbReference type="RefSeq" id="XP_051445416.1">
    <property type="nucleotide sequence ID" value="XM_051588332.1"/>
</dbReference>
<keyword evidence="3" id="KW-1185">Reference proteome</keyword>
<keyword evidence="1" id="KW-1133">Transmembrane helix</keyword>
<feature type="transmembrane region" description="Helical" evidence="1">
    <location>
        <begin position="72"/>
        <end position="91"/>
    </location>
</feature>
<name>A0AAD5HDN9_UMBRA</name>
<sequence>MRYFAFIIPLFVVVFFSFFVIQVLILLETVVVKFMIVMMFLFLLFYIFVLLEGLIIIVFFIVLILFLGFIVFIYDIFAILFNLIIISGIVLN</sequence>
<organism evidence="2 3">
    <name type="scientific">Umbelopsis ramanniana AG</name>
    <dbReference type="NCBI Taxonomy" id="1314678"/>
    <lineage>
        <taxon>Eukaryota</taxon>
        <taxon>Fungi</taxon>
        <taxon>Fungi incertae sedis</taxon>
        <taxon>Mucoromycota</taxon>
        <taxon>Mucoromycotina</taxon>
        <taxon>Umbelopsidomycetes</taxon>
        <taxon>Umbelopsidales</taxon>
        <taxon>Umbelopsidaceae</taxon>
        <taxon>Umbelopsis</taxon>
    </lineage>
</organism>
<evidence type="ECO:0000256" key="1">
    <source>
        <dbReference type="SAM" id="Phobius"/>
    </source>
</evidence>
<reference evidence="2" key="1">
    <citation type="submission" date="2021-06" db="EMBL/GenBank/DDBJ databases">
        <authorList>
            <consortium name="DOE Joint Genome Institute"/>
            <person name="Mondo S.J."/>
            <person name="Amses K.R."/>
            <person name="Simmons D.R."/>
            <person name="Longcore J.E."/>
            <person name="Seto K."/>
            <person name="Alves G.H."/>
            <person name="Bonds A.E."/>
            <person name="Quandt C.A."/>
            <person name="Davis W.J."/>
            <person name="Chang Y."/>
            <person name="Letcher P.M."/>
            <person name="Powell M.J."/>
            <person name="Kuo A."/>
            <person name="Labutti K."/>
            <person name="Pangilinan J."/>
            <person name="Andreopoulos W."/>
            <person name="Tritt A."/>
            <person name="Riley R."/>
            <person name="Hundley H."/>
            <person name="Johnson J."/>
            <person name="Lipzen A."/>
            <person name="Barry K."/>
            <person name="Berbee M.L."/>
            <person name="Buchler N.E."/>
            <person name="Grigoriev I.V."/>
            <person name="Spatafora J.W."/>
            <person name="Stajich J.E."/>
            <person name="James T.Y."/>
        </authorList>
    </citation>
    <scope>NUCLEOTIDE SEQUENCE</scope>
    <source>
        <strain evidence="2">AG</strain>
    </source>
</reference>
<dbReference type="Proteomes" id="UP001206595">
    <property type="component" value="Unassembled WGS sequence"/>
</dbReference>
<dbReference type="EMBL" id="MU620912">
    <property type="protein sequence ID" value="KAI8580412.1"/>
    <property type="molecule type" value="Genomic_DNA"/>
</dbReference>
<accession>A0AAD5HDN9</accession>
<protein>
    <submittedName>
        <fullName evidence="2">Uncharacterized protein</fullName>
    </submittedName>
</protein>
<evidence type="ECO:0000313" key="3">
    <source>
        <dbReference type="Proteomes" id="UP001206595"/>
    </source>
</evidence>
<gene>
    <name evidence="2" type="ORF">K450DRAFT_236910</name>
</gene>
<feature type="transmembrane region" description="Helical" evidence="1">
    <location>
        <begin position="6"/>
        <end position="27"/>
    </location>
</feature>
<proteinExistence type="predicted"/>
<keyword evidence="1" id="KW-0472">Membrane</keyword>
<dbReference type="AlphaFoldDB" id="A0AAD5HDN9"/>
<dbReference type="GeneID" id="75913677"/>
<reference evidence="2" key="2">
    <citation type="journal article" date="2022" name="Proc. Natl. Acad. Sci. U.S.A.">
        <title>Diploid-dominant life cycles characterize the early evolution of Fungi.</title>
        <authorList>
            <person name="Amses K.R."/>
            <person name="Simmons D.R."/>
            <person name="Longcore J.E."/>
            <person name="Mondo S.J."/>
            <person name="Seto K."/>
            <person name="Jeronimo G.H."/>
            <person name="Bonds A.E."/>
            <person name="Quandt C.A."/>
            <person name="Davis W.J."/>
            <person name="Chang Y."/>
            <person name="Federici B.A."/>
            <person name="Kuo A."/>
            <person name="LaButti K."/>
            <person name="Pangilinan J."/>
            <person name="Andreopoulos W."/>
            <person name="Tritt A."/>
            <person name="Riley R."/>
            <person name="Hundley H."/>
            <person name="Johnson J."/>
            <person name="Lipzen A."/>
            <person name="Barry K."/>
            <person name="Lang B.F."/>
            <person name="Cuomo C.A."/>
            <person name="Buchler N.E."/>
            <person name="Grigoriev I.V."/>
            <person name="Spatafora J.W."/>
            <person name="Stajich J.E."/>
            <person name="James T.Y."/>
        </authorList>
    </citation>
    <scope>NUCLEOTIDE SEQUENCE</scope>
    <source>
        <strain evidence="2">AG</strain>
    </source>
</reference>
<keyword evidence="1" id="KW-0812">Transmembrane</keyword>
<evidence type="ECO:0000313" key="2">
    <source>
        <dbReference type="EMBL" id="KAI8580412.1"/>
    </source>
</evidence>
<feature type="transmembrane region" description="Helical" evidence="1">
    <location>
        <begin position="39"/>
        <end position="66"/>
    </location>
</feature>